<comment type="pathway">
    <text evidence="1">Sulfur metabolism; glutathione biosynthesis; glutathione from L-cysteine and L-glutamate: step 2/2.</text>
</comment>
<dbReference type="PANTHER" id="PTHR11130:SF0">
    <property type="entry name" value="GLUTATHIONE SYNTHETASE"/>
    <property type="match status" value="1"/>
</dbReference>
<keyword evidence="8 10" id="KW-0067">ATP-binding</keyword>
<dbReference type="GO" id="GO:0005829">
    <property type="term" value="C:cytosol"/>
    <property type="evidence" value="ECO:0007669"/>
    <property type="project" value="TreeGrafter"/>
</dbReference>
<evidence type="ECO:0000256" key="1">
    <source>
        <dbReference type="ARBA" id="ARBA00004965"/>
    </source>
</evidence>
<feature type="non-terminal residue" evidence="13">
    <location>
        <position position="1"/>
    </location>
</feature>
<evidence type="ECO:0000259" key="12">
    <source>
        <dbReference type="Pfam" id="PF03199"/>
    </source>
</evidence>
<dbReference type="EC" id="6.3.2.3" evidence="3"/>
<evidence type="ECO:0000256" key="10">
    <source>
        <dbReference type="PIRSR" id="PIRSR001558-1"/>
    </source>
</evidence>
<evidence type="ECO:0000313" key="13">
    <source>
        <dbReference type="EMBL" id="KAF7189818.1"/>
    </source>
</evidence>
<feature type="binding site" evidence="11">
    <location>
        <position position="385"/>
    </location>
    <ligand>
        <name>Mg(2+)</name>
        <dbReference type="ChEBI" id="CHEBI:18420"/>
    </ligand>
</feature>
<dbReference type="EMBL" id="JABCIY010000178">
    <property type="protein sequence ID" value="KAF7189818.1"/>
    <property type="molecule type" value="Genomic_DNA"/>
</dbReference>
<dbReference type="GO" id="GO:0004363">
    <property type="term" value="F:glutathione synthase activity"/>
    <property type="evidence" value="ECO:0007669"/>
    <property type="project" value="UniProtKB-EC"/>
</dbReference>
<dbReference type="PANTHER" id="PTHR11130">
    <property type="entry name" value="GLUTATHIONE SYNTHETASE"/>
    <property type="match status" value="1"/>
</dbReference>
<name>A0A8H6RF51_9PEZI</name>
<reference evidence="13" key="1">
    <citation type="submission" date="2020-04" db="EMBL/GenBank/DDBJ databases">
        <title>Draft genome resource of the tomato pathogen Pseudocercospora fuligena.</title>
        <authorList>
            <person name="Zaccaron A."/>
        </authorList>
    </citation>
    <scope>NUCLEOTIDE SEQUENCE</scope>
    <source>
        <strain evidence="13">PF001</strain>
    </source>
</reference>
<comment type="similarity">
    <text evidence="2">Belongs to the eukaryotic GSH synthase family.</text>
</comment>
<evidence type="ECO:0000256" key="6">
    <source>
        <dbReference type="ARBA" id="ARBA00022723"/>
    </source>
</evidence>
<dbReference type="GO" id="GO:0043295">
    <property type="term" value="F:glutathione binding"/>
    <property type="evidence" value="ECO:0007669"/>
    <property type="project" value="TreeGrafter"/>
</dbReference>
<evidence type="ECO:0000256" key="9">
    <source>
        <dbReference type="ARBA" id="ARBA00022842"/>
    </source>
</evidence>
<keyword evidence="9 11" id="KW-0460">Magnesium</keyword>
<feature type="binding site" evidence="10">
    <location>
        <position position="469"/>
    </location>
    <ligand>
        <name>ATP</name>
        <dbReference type="ChEBI" id="CHEBI:30616"/>
    </ligand>
</feature>
<dbReference type="InterPro" id="IPR014049">
    <property type="entry name" value="Glutathione_synthase_N_euk"/>
</dbReference>
<dbReference type="Gene3D" id="3.30.470.20">
    <property type="entry name" value="ATP-grasp fold, B domain"/>
    <property type="match status" value="1"/>
</dbReference>
<evidence type="ECO:0000256" key="3">
    <source>
        <dbReference type="ARBA" id="ARBA00012214"/>
    </source>
</evidence>
<dbReference type="PIRSF" id="PIRSF001558">
    <property type="entry name" value="GSHase"/>
    <property type="match status" value="1"/>
</dbReference>
<dbReference type="Gene3D" id="1.10.1080.10">
    <property type="entry name" value="Glutathione Synthetase, Chain A, domain 3"/>
    <property type="match status" value="1"/>
</dbReference>
<feature type="binding site" evidence="11">
    <location>
        <position position="170"/>
    </location>
    <ligand>
        <name>Mg(2+)</name>
        <dbReference type="ChEBI" id="CHEBI:18420"/>
    </ligand>
</feature>
<dbReference type="UniPathway" id="UPA00142">
    <property type="reaction ID" value="UER00210"/>
</dbReference>
<dbReference type="Pfam" id="PF03199">
    <property type="entry name" value="GSH_synthase"/>
    <property type="match status" value="1"/>
</dbReference>
<dbReference type="InterPro" id="IPR004887">
    <property type="entry name" value="GSH_synth_subst-bd"/>
</dbReference>
<dbReference type="Gene3D" id="3.30.1490.80">
    <property type="match status" value="1"/>
</dbReference>
<keyword evidence="5" id="KW-0317">Glutathione biosynthesis</keyword>
<dbReference type="SUPFAM" id="SSF56059">
    <property type="entry name" value="Glutathione synthetase ATP-binding domain-like"/>
    <property type="match status" value="1"/>
</dbReference>
<protein>
    <recommendedName>
        <fullName evidence="3">glutathione synthase</fullName>
        <ecNumber evidence="3">6.3.2.3</ecNumber>
    </recommendedName>
</protein>
<gene>
    <name evidence="13" type="ORF">HII31_08925</name>
</gene>
<dbReference type="InterPro" id="IPR016185">
    <property type="entry name" value="PreATP-grasp_dom_sf"/>
</dbReference>
<dbReference type="Proteomes" id="UP000660729">
    <property type="component" value="Unassembled WGS sequence"/>
</dbReference>
<feature type="binding site" evidence="10">
    <location>
        <position position="440"/>
    </location>
    <ligand>
        <name>ATP</name>
        <dbReference type="ChEBI" id="CHEBI:30616"/>
    </ligand>
</feature>
<evidence type="ECO:0000256" key="5">
    <source>
        <dbReference type="ARBA" id="ARBA00022684"/>
    </source>
</evidence>
<feature type="binding site" evidence="10">
    <location>
        <position position="148"/>
    </location>
    <ligand>
        <name>substrate</name>
    </ligand>
</feature>
<dbReference type="InterPro" id="IPR037013">
    <property type="entry name" value="GSH-S_sub-bd_sf"/>
</dbReference>
<dbReference type="GO" id="GO:0046872">
    <property type="term" value="F:metal ion binding"/>
    <property type="evidence" value="ECO:0007669"/>
    <property type="project" value="UniProtKB-KW"/>
</dbReference>
<feature type="binding site" evidence="10">
    <location>
        <position position="475"/>
    </location>
    <ligand>
        <name>ATP</name>
        <dbReference type="ChEBI" id="CHEBI:30616"/>
    </ligand>
</feature>
<sequence length="502" mass="56596">MVKRSQPGSHVPSTLHCSRFAEQDTRALAMAMTEEDIKTLIPEIKDYLITHGSLLKLVRYEEVSTVQARPVGVSIAPTKFPRSAFDQAQRLQPSMSELYIRAASNESWLEEVFRPLLKQDAFLSSLWDIWLKVKAAGVVQDVVCGIFRSDYMLHGSSKGESPAIKQVEMNTFSVAGAYHAQTTARMHKHISREQNDTTRSLPENNNITSIVSMLSQIHHLYQPKTSHPLCILMVVQPQNFNIADERPIEYSLWDRNIPCYRCEWNEVLSQTTLTPDRTLLYGNTFEVSTIYYRAGYEASEYLNHDNPRLHLELSRSIKCPDILTHLTTFKSVQAALTRPGALEHFLPSSPSSANQIRETFMPMHPLSSTTTPTSYSKYVLKPNLEGGSHNIYPPSIGPFISTLKKSEYPNYTLMELIKPPPTTGILMTPGEIYAGEVISELGILGTVIWNRRSGEVFSNDIAGWTFKTKPAEINEMSVVKGYGCFDCPDLTEREEQEQGTPE</sequence>
<feature type="binding site" evidence="10">
    <location>
        <begin position="381"/>
        <end position="390"/>
    </location>
    <ligand>
        <name>ATP</name>
        <dbReference type="ChEBI" id="CHEBI:30616"/>
    </ligand>
</feature>
<dbReference type="InterPro" id="IPR005615">
    <property type="entry name" value="Glutathione_synthase"/>
</dbReference>
<evidence type="ECO:0000256" key="7">
    <source>
        <dbReference type="ARBA" id="ARBA00022741"/>
    </source>
</evidence>
<organism evidence="13 14">
    <name type="scientific">Pseudocercospora fuligena</name>
    <dbReference type="NCBI Taxonomy" id="685502"/>
    <lineage>
        <taxon>Eukaryota</taxon>
        <taxon>Fungi</taxon>
        <taxon>Dikarya</taxon>
        <taxon>Ascomycota</taxon>
        <taxon>Pezizomycotina</taxon>
        <taxon>Dothideomycetes</taxon>
        <taxon>Dothideomycetidae</taxon>
        <taxon>Mycosphaerellales</taxon>
        <taxon>Mycosphaerellaceae</taxon>
        <taxon>Pseudocercospora</taxon>
    </lineage>
</organism>
<evidence type="ECO:0000256" key="8">
    <source>
        <dbReference type="ARBA" id="ARBA00022840"/>
    </source>
</evidence>
<feature type="binding site" evidence="10">
    <location>
        <position position="330"/>
    </location>
    <ligand>
        <name>ATP</name>
        <dbReference type="ChEBI" id="CHEBI:30616"/>
    </ligand>
</feature>
<feature type="binding site" evidence="10">
    <location>
        <begin position="414"/>
        <end position="417"/>
    </location>
    <ligand>
        <name>ATP</name>
        <dbReference type="ChEBI" id="CHEBI:30616"/>
    </ligand>
</feature>
<dbReference type="SUPFAM" id="SSF52440">
    <property type="entry name" value="PreATP-grasp domain"/>
    <property type="match status" value="1"/>
</dbReference>
<feature type="binding site" evidence="10">
    <location>
        <position position="168"/>
    </location>
    <ligand>
        <name>ATP</name>
        <dbReference type="ChEBI" id="CHEBI:30616"/>
    </ligand>
</feature>
<evidence type="ECO:0000256" key="4">
    <source>
        <dbReference type="ARBA" id="ARBA00022598"/>
    </source>
</evidence>
<comment type="cofactor">
    <cofactor evidence="11">
        <name>Mg(2+)</name>
        <dbReference type="ChEBI" id="CHEBI:18420"/>
    </cofactor>
    <text evidence="11">Binds 1 Mg(2+) ion per subunit.</text>
</comment>
<proteinExistence type="inferred from homology"/>
<evidence type="ECO:0000256" key="2">
    <source>
        <dbReference type="ARBA" id="ARBA00010385"/>
    </source>
</evidence>
<keyword evidence="4" id="KW-0436">Ligase</keyword>
<accession>A0A8H6RF51</accession>
<dbReference type="InterPro" id="IPR014709">
    <property type="entry name" value="Glutathione_synthase_C_euk"/>
</dbReference>
<evidence type="ECO:0000256" key="11">
    <source>
        <dbReference type="PIRSR" id="PIRSR001558-2"/>
    </source>
</evidence>
<keyword evidence="6 11" id="KW-0479">Metal-binding</keyword>
<dbReference type="OrthoDB" id="2020073at2759"/>
<dbReference type="InterPro" id="IPR014042">
    <property type="entry name" value="Glutathione_synthase_a-hlx"/>
</dbReference>
<feature type="binding site" evidence="11">
    <location>
        <position position="168"/>
    </location>
    <ligand>
        <name>Mg(2+)</name>
        <dbReference type="ChEBI" id="CHEBI:18420"/>
    </ligand>
</feature>
<keyword evidence="14" id="KW-1185">Reference proteome</keyword>
<dbReference type="Gene3D" id="3.30.1490.50">
    <property type="match status" value="1"/>
</dbReference>
<comment type="caution">
    <text evidence="13">The sequence shown here is derived from an EMBL/GenBank/DDBJ whole genome shotgun (WGS) entry which is preliminary data.</text>
</comment>
<dbReference type="Gene3D" id="3.40.50.1760">
    <property type="entry name" value="Glutathione synthase, substrate-binding domain superfamily, eukaryotic"/>
    <property type="match status" value="1"/>
</dbReference>
<dbReference type="GO" id="GO:0005524">
    <property type="term" value="F:ATP binding"/>
    <property type="evidence" value="ECO:0007669"/>
    <property type="project" value="UniProtKB-KW"/>
</dbReference>
<dbReference type="Pfam" id="PF03917">
    <property type="entry name" value="GSH_synth_ATP"/>
    <property type="match status" value="1"/>
</dbReference>
<keyword evidence="7 10" id="KW-0547">Nucleotide-binding</keyword>
<evidence type="ECO:0000313" key="14">
    <source>
        <dbReference type="Proteomes" id="UP000660729"/>
    </source>
</evidence>
<feature type="binding site" evidence="10">
    <location>
        <position position="392"/>
    </location>
    <ligand>
        <name>ATP</name>
        <dbReference type="ChEBI" id="CHEBI:30616"/>
    </ligand>
</feature>
<feature type="domain" description="Glutathione synthase substrate-binding" evidence="12">
    <location>
        <begin position="230"/>
        <end position="326"/>
    </location>
</feature>
<dbReference type="AlphaFoldDB" id="A0A8H6RF51"/>